<gene>
    <name evidence="2" type="ORF">NP233_g6633</name>
</gene>
<feature type="region of interest" description="Disordered" evidence="1">
    <location>
        <begin position="60"/>
        <end position="146"/>
    </location>
</feature>
<accession>A0AAD5YPU3</accession>
<dbReference type="Proteomes" id="UP001213000">
    <property type="component" value="Unassembled WGS sequence"/>
</dbReference>
<name>A0AAD5YPU3_9AGAR</name>
<dbReference type="AlphaFoldDB" id="A0AAD5YPU3"/>
<evidence type="ECO:0000256" key="1">
    <source>
        <dbReference type="SAM" id="MobiDB-lite"/>
    </source>
</evidence>
<evidence type="ECO:0000313" key="2">
    <source>
        <dbReference type="EMBL" id="KAJ3567011.1"/>
    </source>
</evidence>
<comment type="caution">
    <text evidence="2">The sequence shown here is derived from an EMBL/GenBank/DDBJ whole genome shotgun (WGS) entry which is preliminary data.</text>
</comment>
<reference evidence="2" key="1">
    <citation type="submission" date="2022-07" db="EMBL/GenBank/DDBJ databases">
        <title>Genome Sequence of Leucocoprinus birnbaumii.</title>
        <authorList>
            <person name="Buettner E."/>
        </authorList>
    </citation>
    <scope>NUCLEOTIDE SEQUENCE</scope>
    <source>
        <strain evidence="2">VT141</strain>
    </source>
</reference>
<sequence length="212" mass="21763">MLPTSHGDPSSQSASSEGVIMSSYSNTGPGKGKTAIPNYGSPATLRPKFSASNLVYSATLSPDGVYTTPPAAGTEACTPSSSSEEIQEDQEYDDSETMEEEEISPPDTAPDNTYNTDFAPGAPEVCKDPNHLRTSGTTSPGGEPPVISALLSFVSTLAESDKVGSYSAAVDCSGRCADGAPDELEGLMQLVVVQSSPPATKETSDGVLNGVC</sequence>
<feature type="compositionally biased region" description="Polar residues" evidence="1">
    <location>
        <begin position="7"/>
        <end position="28"/>
    </location>
</feature>
<organism evidence="2 3">
    <name type="scientific">Leucocoprinus birnbaumii</name>
    <dbReference type="NCBI Taxonomy" id="56174"/>
    <lineage>
        <taxon>Eukaryota</taxon>
        <taxon>Fungi</taxon>
        <taxon>Dikarya</taxon>
        <taxon>Basidiomycota</taxon>
        <taxon>Agaricomycotina</taxon>
        <taxon>Agaricomycetes</taxon>
        <taxon>Agaricomycetidae</taxon>
        <taxon>Agaricales</taxon>
        <taxon>Agaricineae</taxon>
        <taxon>Agaricaceae</taxon>
        <taxon>Leucocoprinus</taxon>
    </lineage>
</organism>
<keyword evidence="3" id="KW-1185">Reference proteome</keyword>
<protein>
    <submittedName>
        <fullName evidence="2">Uncharacterized protein</fullName>
    </submittedName>
</protein>
<feature type="compositionally biased region" description="Acidic residues" evidence="1">
    <location>
        <begin position="85"/>
        <end position="104"/>
    </location>
</feature>
<proteinExistence type="predicted"/>
<dbReference type="EMBL" id="JANIEX010000443">
    <property type="protein sequence ID" value="KAJ3567011.1"/>
    <property type="molecule type" value="Genomic_DNA"/>
</dbReference>
<feature type="region of interest" description="Disordered" evidence="1">
    <location>
        <begin position="1"/>
        <end position="46"/>
    </location>
</feature>
<evidence type="ECO:0000313" key="3">
    <source>
        <dbReference type="Proteomes" id="UP001213000"/>
    </source>
</evidence>